<protein>
    <submittedName>
        <fullName evidence="1">Uncharacterized protein</fullName>
    </submittedName>
</protein>
<dbReference type="RefSeq" id="WP_062980002.1">
    <property type="nucleotide sequence ID" value="NZ_JAAXOT010000022.1"/>
</dbReference>
<reference evidence="1 2" key="1">
    <citation type="submission" date="2020-04" db="EMBL/GenBank/DDBJ databases">
        <title>MicrobeNet Type strains.</title>
        <authorList>
            <person name="Nicholson A.C."/>
        </authorList>
    </citation>
    <scope>NUCLEOTIDE SEQUENCE [LARGE SCALE GENOMIC DNA]</scope>
    <source>
        <strain evidence="1 2">JCM 3332</strain>
    </source>
</reference>
<evidence type="ECO:0000313" key="1">
    <source>
        <dbReference type="EMBL" id="NKY60448.1"/>
    </source>
</evidence>
<accession>A0A846YSM3</accession>
<sequence length="97" mass="10636">MNLFKRKQPAGRVIDFEAAARRIEVLKSNDADLHDWYAALPAGSSSVNCPKCGHTLPLQRRYRVFSMSPGTATVEALTVDCVCGFTVYEKTKDAADG</sequence>
<organism evidence="1 2">
    <name type="scientific">Nocardia flavorosea</name>
    <dbReference type="NCBI Taxonomy" id="53429"/>
    <lineage>
        <taxon>Bacteria</taxon>
        <taxon>Bacillati</taxon>
        <taxon>Actinomycetota</taxon>
        <taxon>Actinomycetes</taxon>
        <taxon>Mycobacteriales</taxon>
        <taxon>Nocardiaceae</taxon>
        <taxon>Nocardia</taxon>
    </lineage>
</organism>
<gene>
    <name evidence="1" type="ORF">HGA15_30785</name>
</gene>
<proteinExistence type="predicted"/>
<dbReference type="Proteomes" id="UP000570678">
    <property type="component" value="Unassembled WGS sequence"/>
</dbReference>
<keyword evidence="2" id="KW-1185">Reference proteome</keyword>
<dbReference type="EMBL" id="JAAXOT010000022">
    <property type="protein sequence ID" value="NKY60448.1"/>
    <property type="molecule type" value="Genomic_DNA"/>
</dbReference>
<comment type="caution">
    <text evidence="1">The sequence shown here is derived from an EMBL/GenBank/DDBJ whole genome shotgun (WGS) entry which is preliminary data.</text>
</comment>
<evidence type="ECO:0000313" key="2">
    <source>
        <dbReference type="Proteomes" id="UP000570678"/>
    </source>
</evidence>
<name>A0A846YSM3_9NOCA</name>
<dbReference type="AlphaFoldDB" id="A0A846YSM3"/>